<dbReference type="SUPFAM" id="SSF81336">
    <property type="entry name" value="F1F0 ATP synthase subunit A"/>
    <property type="match status" value="1"/>
</dbReference>
<dbReference type="InterPro" id="IPR045083">
    <property type="entry name" value="ATP_synth_F0_asu_bact/mt"/>
</dbReference>
<dbReference type="AlphaFoldDB" id="A0A9D1NMB2"/>
<evidence type="ECO:0000256" key="11">
    <source>
        <dbReference type="HAMAP-Rule" id="MF_01393"/>
    </source>
</evidence>
<dbReference type="InterPro" id="IPR000568">
    <property type="entry name" value="ATP_synth_F0_asu"/>
</dbReference>
<comment type="caution">
    <text evidence="13">The sequence shown here is derived from an EMBL/GenBank/DDBJ whole genome shotgun (WGS) entry which is preliminary data.</text>
</comment>
<proteinExistence type="inferred from homology"/>
<evidence type="ECO:0000256" key="9">
    <source>
        <dbReference type="ARBA" id="ARBA00023136"/>
    </source>
</evidence>
<evidence type="ECO:0000256" key="8">
    <source>
        <dbReference type="ARBA" id="ARBA00023065"/>
    </source>
</evidence>
<evidence type="ECO:0000256" key="5">
    <source>
        <dbReference type="ARBA" id="ARBA00022692"/>
    </source>
</evidence>
<keyword evidence="10 11" id="KW-0066">ATP synthesis</keyword>
<feature type="transmembrane region" description="Helical" evidence="11">
    <location>
        <begin position="104"/>
        <end position="127"/>
    </location>
</feature>
<dbReference type="GO" id="GO:0005886">
    <property type="term" value="C:plasma membrane"/>
    <property type="evidence" value="ECO:0007669"/>
    <property type="project" value="UniProtKB-SubCell"/>
</dbReference>
<keyword evidence="6 11" id="KW-0375">Hydrogen ion transport</keyword>
<dbReference type="Proteomes" id="UP000886845">
    <property type="component" value="Unassembled WGS sequence"/>
</dbReference>
<evidence type="ECO:0000256" key="4">
    <source>
        <dbReference type="ARBA" id="ARBA00022547"/>
    </source>
</evidence>
<reference evidence="13" key="2">
    <citation type="journal article" date="2021" name="PeerJ">
        <title>Extensive microbial diversity within the chicken gut microbiome revealed by metagenomics and culture.</title>
        <authorList>
            <person name="Gilroy R."/>
            <person name="Ravi A."/>
            <person name="Getino M."/>
            <person name="Pursley I."/>
            <person name="Horton D.L."/>
            <person name="Alikhan N.F."/>
            <person name="Baker D."/>
            <person name="Gharbi K."/>
            <person name="Hall N."/>
            <person name="Watson M."/>
            <person name="Adriaenssens E.M."/>
            <person name="Foster-Nyarko E."/>
            <person name="Jarju S."/>
            <person name="Secka A."/>
            <person name="Antonio M."/>
            <person name="Oren A."/>
            <person name="Chaudhuri R.R."/>
            <person name="La Ragione R."/>
            <person name="Hildebrand F."/>
            <person name="Pallen M.J."/>
        </authorList>
    </citation>
    <scope>NUCLEOTIDE SEQUENCE</scope>
    <source>
        <strain evidence="13">35461</strain>
    </source>
</reference>
<keyword evidence="8 11" id="KW-0406">Ion transport</keyword>
<dbReference type="CDD" id="cd00310">
    <property type="entry name" value="ATP-synt_Fo_a_6"/>
    <property type="match status" value="1"/>
</dbReference>
<feature type="transmembrane region" description="Helical" evidence="11">
    <location>
        <begin position="47"/>
        <end position="64"/>
    </location>
</feature>
<name>A0A9D1NMB2_9BACT</name>
<keyword evidence="4 11" id="KW-0138">CF(0)</keyword>
<feature type="transmembrane region" description="Helical" evidence="11">
    <location>
        <begin position="237"/>
        <end position="259"/>
    </location>
</feature>
<evidence type="ECO:0000256" key="12">
    <source>
        <dbReference type="RuleBase" id="RU000483"/>
    </source>
</evidence>
<gene>
    <name evidence="11 13" type="primary">atpB</name>
    <name evidence="13" type="ORF">IAC79_03920</name>
</gene>
<protein>
    <recommendedName>
        <fullName evidence="11 12">ATP synthase subunit a</fullName>
    </recommendedName>
    <alternativeName>
        <fullName evidence="11">ATP synthase F0 sector subunit a</fullName>
    </alternativeName>
    <alternativeName>
        <fullName evidence="11">F-ATPase subunit 6</fullName>
    </alternativeName>
</protein>
<evidence type="ECO:0000256" key="1">
    <source>
        <dbReference type="ARBA" id="ARBA00004141"/>
    </source>
</evidence>
<dbReference type="HAMAP" id="MF_01393">
    <property type="entry name" value="ATP_synth_a_bact"/>
    <property type="match status" value="1"/>
</dbReference>
<keyword evidence="9 11" id="KW-0472">Membrane</keyword>
<dbReference type="GO" id="GO:0046933">
    <property type="term" value="F:proton-transporting ATP synthase activity, rotational mechanism"/>
    <property type="evidence" value="ECO:0007669"/>
    <property type="project" value="UniProtKB-UniRule"/>
</dbReference>
<accession>A0A9D1NMB2</accession>
<reference evidence="13" key="1">
    <citation type="submission" date="2020-10" db="EMBL/GenBank/DDBJ databases">
        <authorList>
            <person name="Gilroy R."/>
        </authorList>
    </citation>
    <scope>NUCLEOTIDE SEQUENCE</scope>
    <source>
        <strain evidence="13">35461</strain>
    </source>
</reference>
<dbReference type="InterPro" id="IPR035908">
    <property type="entry name" value="F0_ATP_A_sf"/>
</dbReference>
<dbReference type="PANTHER" id="PTHR11410:SF0">
    <property type="entry name" value="ATP SYNTHASE SUBUNIT A"/>
    <property type="match status" value="1"/>
</dbReference>
<comment type="function">
    <text evidence="11 12">Key component of the proton channel; it plays a direct role in the translocation of protons across the membrane.</text>
</comment>
<evidence type="ECO:0000256" key="6">
    <source>
        <dbReference type="ARBA" id="ARBA00022781"/>
    </source>
</evidence>
<evidence type="ECO:0000256" key="3">
    <source>
        <dbReference type="ARBA" id="ARBA00022448"/>
    </source>
</evidence>
<sequence length="263" mass="29297">MKERLAYFQQYVDHHVMHHEGTPDASTFSEWISNLGFPKLAIFHNDVVMLLVVVLVLCLIAFLARRKIGKVPSGFGLLMEKYVIFIRDEMVEPNFGGKGQGRGFIPFFCTLFLFILVSNLLGLIPIFSCVTGNINVTGALSLIFFGVALVATVWLGGARGTLAAFLPGGLPWPMRPLMFVMEVISFFTRTAALMIRLFANMMGGHIMLYIMAAMTAIVGWYAFPTVLVASLLYFFELFVACLQAYVFTMLAAVFIGMMVHPQH</sequence>
<dbReference type="GO" id="GO:0045259">
    <property type="term" value="C:proton-transporting ATP synthase complex"/>
    <property type="evidence" value="ECO:0007669"/>
    <property type="project" value="UniProtKB-KW"/>
</dbReference>
<feature type="transmembrane region" description="Helical" evidence="11">
    <location>
        <begin position="139"/>
        <end position="157"/>
    </location>
</feature>
<comment type="subcellular location">
    <subcellularLocation>
        <location evidence="11 12">Cell membrane</location>
        <topology evidence="11 12">Multi-pass membrane protein</topology>
    </subcellularLocation>
    <subcellularLocation>
        <location evidence="1">Membrane</location>
        <topology evidence="1">Multi-pass membrane protein</topology>
    </subcellularLocation>
</comment>
<evidence type="ECO:0000256" key="2">
    <source>
        <dbReference type="ARBA" id="ARBA00006810"/>
    </source>
</evidence>
<evidence type="ECO:0000313" key="13">
    <source>
        <dbReference type="EMBL" id="HIV09242.1"/>
    </source>
</evidence>
<dbReference type="PRINTS" id="PR00123">
    <property type="entry name" value="ATPASEA"/>
</dbReference>
<feature type="transmembrane region" description="Helical" evidence="11">
    <location>
        <begin position="206"/>
        <end position="231"/>
    </location>
</feature>
<dbReference type="PANTHER" id="PTHR11410">
    <property type="entry name" value="ATP SYNTHASE SUBUNIT A"/>
    <property type="match status" value="1"/>
</dbReference>
<evidence type="ECO:0000256" key="7">
    <source>
        <dbReference type="ARBA" id="ARBA00022989"/>
    </source>
</evidence>
<keyword evidence="7 11" id="KW-1133">Transmembrane helix</keyword>
<evidence type="ECO:0000313" key="14">
    <source>
        <dbReference type="Proteomes" id="UP000886845"/>
    </source>
</evidence>
<keyword evidence="5 11" id="KW-0812">Transmembrane</keyword>
<organism evidence="13 14">
    <name type="scientific">Candidatus Spyradenecus faecavium</name>
    <dbReference type="NCBI Taxonomy" id="2840947"/>
    <lineage>
        <taxon>Bacteria</taxon>
        <taxon>Pseudomonadati</taxon>
        <taxon>Lentisphaerota</taxon>
        <taxon>Lentisphaeria</taxon>
        <taxon>Lentisphaerales</taxon>
        <taxon>Lentisphaeraceae</taxon>
        <taxon>Lentisphaeraceae incertae sedis</taxon>
        <taxon>Candidatus Spyradenecus</taxon>
    </lineage>
</organism>
<dbReference type="Pfam" id="PF00119">
    <property type="entry name" value="ATP-synt_A"/>
    <property type="match status" value="1"/>
</dbReference>
<evidence type="ECO:0000256" key="10">
    <source>
        <dbReference type="ARBA" id="ARBA00023310"/>
    </source>
</evidence>
<keyword evidence="3 11" id="KW-0813">Transport</keyword>
<dbReference type="EMBL" id="DVOR01000125">
    <property type="protein sequence ID" value="HIV09242.1"/>
    <property type="molecule type" value="Genomic_DNA"/>
</dbReference>
<dbReference type="NCBIfam" id="TIGR01131">
    <property type="entry name" value="ATP_synt_6_or_A"/>
    <property type="match status" value="1"/>
</dbReference>
<dbReference type="Gene3D" id="1.20.120.220">
    <property type="entry name" value="ATP synthase, F0 complex, subunit A"/>
    <property type="match status" value="1"/>
</dbReference>
<comment type="similarity">
    <text evidence="2 11 12">Belongs to the ATPase A chain family.</text>
</comment>
<keyword evidence="11" id="KW-1003">Cell membrane</keyword>
<feature type="transmembrane region" description="Helical" evidence="11">
    <location>
        <begin position="177"/>
        <end position="199"/>
    </location>
</feature>